<reference evidence="2 3" key="1">
    <citation type="submission" date="2016-11" db="EMBL/GenBank/DDBJ databases">
        <authorList>
            <person name="Jaros S."/>
            <person name="Januszkiewicz K."/>
            <person name="Wedrychowicz H."/>
        </authorList>
    </citation>
    <scope>NUCLEOTIDE SEQUENCE [LARGE SCALE GENOMIC DNA]</scope>
    <source>
        <strain evidence="2 3">DSM 27406</strain>
    </source>
</reference>
<feature type="region of interest" description="Disordered" evidence="1">
    <location>
        <begin position="1"/>
        <end position="63"/>
    </location>
</feature>
<accession>A0A1M7MWR2</accession>
<organism evidence="2 3">
    <name type="scientific">Chitinophaga jiangningensis</name>
    <dbReference type="NCBI Taxonomy" id="1419482"/>
    <lineage>
        <taxon>Bacteria</taxon>
        <taxon>Pseudomonadati</taxon>
        <taxon>Bacteroidota</taxon>
        <taxon>Chitinophagia</taxon>
        <taxon>Chitinophagales</taxon>
        <taxon>Chitinophagaceae</taxon>
        <taxon>Chitinophaga</taxon>
    </lineage>
</organism>
<feature type="compositionally biased region" description="Basic and acidic residues" evidence="1">
    <location>
        <begin position="10"/>
        <end position="26"/>
    </location>
</feature>
<dbReference type="OrthoDB" id="9939609at2"/>
<name>A0A1M7MWR2_9BACT</name>
<dbReference type="Proteomes" id="UP000184420">
    <property type="component" value="Unassembled WGS sequence"/>
</dbReference>
<sequence length="63" mass="7352">MMHRGNNTGKHQDQHRERSSERETKRMAGKNNPAKDMHEEKPVDQMKHGITEKSHNPKRKGGH</sequence>
<evidence type="ECO:0000256" key="1">
    <source>
        <dbReference type="SAM" id="MobiDB-lite"/>
    </source>
</evidence>
<evidence type="ECO:0000313" key="3">
    <source>
        <dbReference type="Proteomes" id="UP000184420"/>
    </source>
</evidence>
<evidence type="ECO:0000313" key="2">
    <source>
        <dbReference type="EMBL" id="SHM95611.1"/>
    </source>
</evidence>
<gene>
    <name evidence="2" type="ORF">SAMN05444266_11544</name>
</gene>
<dbReference type="AlphaFoldDB" id="A0A1M7MWR2"/>
<feature type="compositionally biased region" description="Basic and acidic residues" evidence="1">
    <location>
        <begin position="33"/>
        <end position="55"/>
    </location>
</feature>
<keyword evidence="3" id="KW-1185">Reference proteome</keyword>
<dbReference type="EMBL" id="FRBL01000015">
    <property type="protein sequence ID" value="SHM95611.1"/>
    <property type="molecule type" value="Genomic_DNA"/>
</dbReference>
<protein>
    <submittedName>
        <fullName evidence="2">Uncharacterized protein</fullName>
    </submittedName>
</protein>
<proteinExistence type="predicted"/>
<dbReference type="RefSeq" id="WP_073087646.1">
    <property type="nucleotide sequence ID" value="NZ_FRBL01000015.1"/>
</dbReference>